<protein>
    <recommendedName>
        <fullName evidence="3">Transposase MuDR plant domain-containing protein</fullName>
    </recommendedName>
</protein>
<organism evidence="1 2">
    <name type="scientific">Arachis hypogaea</name>
    <name type="common">Peanut</name>
    <dbReference type="NCBI Taxonomy" id="3818"/>
    <lineage>
        <taxon>Eukaryota</taxon>
        <taxon>Viridiplantae</taxon>
        <taxon>Streptophyta</taxon>
        <taxon>Embryophyta</taxon>
        <taxon>Tracheophyta</taxon>
        <taxon>Spermatophyta</taxon>
        <taxon>Magnoliopsida</taxon>
        <taxon>eudicotyledons</taxon>
        <taxon>Gunneridae</taxon>
        <taxon>Pentapetalae</taxon>
        <taxon>rosids</taxon>
        <taxon>fabids</taxon>
        <taxon>Fabales</taxon>
        <taxon>Fabaceae</taxon>
        <taxon>Papilionoideae</taxon>
        <taxon>50 kb inversion clade</taxon>
        <taxon>dalbergioids sensu lato</taxon>
        <taxon>Dalbergieae</taxon>
        <taxon>Pterocarpus clade</taxon>
        <taxon>Arachis</taxon>
    </lineage>
</organism>
<proteinExistence type="predicted"/>
<reference evidence="1 2" key="1">
    <citation type="submission" date="2019-01" db="EMBL/GenBank/DDBJ databases">
        <title>Sequencing of cultivated peanut Arachis hypogaea provides insights into genome evolution and oil improvement.</title>
        <authorList>
            <person name="Chen X."/>
        </authorList>
    </citation>
    <scope>NUCLEOTIDE SEQUENCE [LARGE SCALE GENOMIC DNA]</scope>
    <source>
        <strain evidence="2">cv. Fuhuasheng</strain>
        <tissue evidence="1">Leaves</tissue>
    </source>
</reference>
<name>A0A445E093_ARAHY</name>
<keyword evidence="2" id="KW-1185">Reference proteome</keyword>
<dbReference type="EMBL" id="SDMP01000003">
    <property type="protein sequence ID" value="RYR68863.1"/>
    <property type="molecule type" value="Genomic_DNA"/>
</dbReference>
<sequence length="143" mass="16524">MHALEFTEYVNIGIADLEDGEFRIGLKYSSRKSIVVAIRSYTISRRVNYNLIRASLIRKKGCWEIRRYNGRHTCTIGTISQDHSKLNSDIVVEAIRPLVETDPSMKKSRAKVFGGWEESQQAFPWWFSIMVQKRLGSIVQIET</sequence>
<evidence type="ECO:0000313" key="1">
    <source>
        <dbReference type="EMBL" id="RYR68863.1"/>
    </source>
</evidence>
<gene>
    <name evidence="1" type="ORF">Ahy_A03g015357</name>
</gene>
<dbReference type="AlphaFoldDB" id="A0A445E093"/>
<comment type="caution">
    <text evidence="1">The sequence shown here is derived from an EMBL/GenBank/DDBJ whole genome shotgun (WGS) entry which is preliminary data.</text>
</comment>
<evidence type="ECO:0008006" key="3">
    <source>
        <dbReference type="Google" id="ProtNLM"/>
    </source>
</evidence>
<evidence type="ECO:0000313" key="2">
    <source>
        <dbReference type="Proteomes" id="UP000289738"/>
    </source>
</evidence>
<dbReference type="Proteomes" id="UP000289738">
    <property type="component" value="Chromosome A03"/>
</dbReference>
<accession>A0A445E093</accession>